<organism evidence="1 2">
    <name type="scientific">Leucogyrophana mollusca</name>
    <dbReference type="NCBI Taxonomy" id="85980"/>
    <lineage>
        <taxon>Eukaryota</taxon>
        <taxon>Fungi</taxon>
        <taxon>Dikarya</taxon>
        <taxon>Basidiomycota</taxon>
        <taxon>Agaricomycotina</taxon>
        <taxon>Agaricomycetes</taxon>
        <taxon>Agaricomycetidae</taxon>
        <taxon>Boletales</taxon>
        <taxon>Boletales incertae sedis</taxon>
        <taxon>Leucogyrophana</taxon>
    </lineage>
</organism>
<evidence type="ECO:0000313" key="2">
    <source>
        <dbReference type="Proteomes" id="UP000790709"/>
    </source>
</evidence>
<proteinExistence type="predicted"/>
<dbReference type="EMBL" id="MU266422">
    <property type="protein sequence ID" value="KAH7924506.1"/>
    <property type="molecule type" value="Genomic_DNA"/>
</dbReference>
<reference evidence="1" key="1">
    <citation type="journal article" date="2021" name="New Phytol.">
        <title>Evolutionary innovations through gain and loss of genes in the ectomycorrhizal Boletales.</title>
        <authorList>
            <person name="Wu G."/>
            <person name="Miyauchi S."/>
            <person name="Morin E."/>
            <person name="Kuo A."/>
            <person name="Drula E."/>
            <person name="Varga T."/>
            <person name="Kohler A."/>
            <person name="Feng B."/>
            <person name="Cao Y."/>
            <person name="Lipzen A."/>
            <person name="Daum C."/>
            <person name="Hundley H."/>
            <person name="Pangilinan J."/>
            <person name="Johnson J."/>
            <person name="Barry K."/>
            <person name="LaButti K."/>
            <person name="Ng V."/>
            <person name="Ahrendt S."/>
            <person name="Min B."/>
            <person name="Choi I.G."/>
            <person name="Park H."/>
            <person name="Plett J.M."/>
            <person name="Magnuson J."/>
            <person name="Spatafora J.W."/>
            <person name="Nagy L.G."/>
            <person name="Henrissat B."/>
            <person name="Grigoriev I.V."/>
            <person name="Yang Z.L."/>
            <person name="Xu J."/>
            <person name="Martin F.M."/>
        </authorList>
    </citation>
    <scope>NUCLEOTIDE SEQUENCE</scope>
    <source>
        <strain evidence="1">KUC20120723A-06</strain>
    </source>
</reference>
<sequence>MLPTTFLSLLAAASLASASCGPFKLAKGEKYSMDVWSKTQCEGTHGHLTGSETRGCSACHPLKSGVSGNLDSFFFTTTSASQTVRFYSDSGCKDYIGASQGARRYVSVSGSDEVACYFNQTPTPGGQSPTLGL</sequence>
<name>A0ACB8BG96_9AGAM</name>
<comment type="caution">
    <text evidence="1">The sequence shown here is derived from an EMBL/GenBank/DDBJ whole genome shotgun (WGS) entry which is preliminary data.</text>
</comment>
<keyword evidence="2" id="KW-1185">Reference proteome</keyword>
<protein>
    <submittedName>
        <fullName evidence="1">Uncharacterized protein</fullName>
    </submittedName>
</protein>
<evidence type="ECO:0000313" key="1">
    <source>
        <dbReference type="EMBL" id="KAH7924506.1"/>
    </source>
</evidence>
<accession>A0ACB8BG96</accession>
<dbReference type="Proteomes" id="UP000790709">
    <property type="component" value="Unassembled WGS sequence"/>
</dbReference>
<gene>
    <name evidence="1" type="ORF">BV22DRAFT_500519</name>
</gene>